<dbReference type="EMBL" id="UINC01041654">
    <property type="protein sequence ID" value="SVB43221.1"/>
    <property type="molecule type" value="Genomic_DNA"/>
</dbReference>
<keyword evidence="4" id="KW-0479">Metal-binding</keyword>
<dbReference type="InterPro" id="IPR006549">
    <property type="entry name" value="HAD-SF_hydro_IIIA"/>
</dbReference>
<dbReference type="NCBIfam" id="NF006506">
    <property type="entry name" value="PRK08942.1"/>
    <property type="match status" value="1"/>
</dbReference>
<dbReference type="GO" id="GO:0016791">
    <property type="term" value="F:phosphatase activity"/>
    <property type="evidence" value="ECO:0007669"/>
    <property type="project" value="InterPro"/>
</dbReference>
<reference evidence="8" key="1">
    <citation type="submission" date="2018-05" db="EMBL/GenBank/DDBJ databases">
        <authorList>
            <person name="Lanie J.A."/>
            <person name="Ng W.-L."/>
            <person name="Kazmierczak K.M."/>
            <person name="Andrzejewski T.M."/>
            <person name="Davidsen T.M."/>
            <person name="Wayne K.J."/>
            <person name="Tettelin H."/>
            <person name="Glass J.I."/>
            <person name="Rusch D."/>
            <person name="Podicherti R."/>
            <person name="Tsui H.-C.T."/>
            <person name="Winkler M.E."/>
        </authorList>
    </citation>
    <scope>NUCLEOTIDE SEQUENCE</scope>
</reference>
<dbReference type="PIRSF" id="PIRSF004682">
    <property type="entry name" value="GmhB"/>
    <property type="match status" value="1"/>
</dbReference>
<evidence type="ECO:0000256" key="7">
    <source>
        <dbReference type="ARBA" id="ARBA00031828"/>
    </source>
</evidence>
<dbReference type="AlphaFoldDB" id="A0A382DZS5"/>
<comment type="similarity">
    <text evidence="2">Belongs to the GmhB family.</text>
</comment>
<sequence>MVKLPNPYSEVRKAVFLDRDGVINRNLNNYVQSIENVHIIPRSLQAIAKLTKSEYAIVIVTNQSAIGRKLITPEIAQQINQFILGKIQSTSGVIDGVYVCPHHPKTHCTCRKPKPGMLIQAATDLNLDLEKSWLIGDAITDIEAAVAAKVNPILVSTGRGAEQAYHLENNTLAHIPFVKDLYDAAEYVLG</sequence>
<dbReference type="InterPro" id="IPR036412">
    <property type="entry name" value="HAD-like_sf"/>
</dbReference>
<dbReference type="CDD" id="cd07503">
    <property type="entry name" value="HAD_HisB-N"/>
    <property type="match status" value="1"/>
</dbReference>
<evidence type="ECO:0000256" key="4">
    <source>
        <dbReference type="ARBA" id="ARBA00022723"/>
    </source>
</evidence>
<feature type="non-terminal residue" evidence="8">
    <location>
        <position position="1"/>
    </location>
</feature>
<keyword evidence="6" id="KW-0119">Carbohydrate metabolism</keyword>
<dbReference type="GO" id="GO:0046872">
    <property type="term" value="F:metal ion binding"/>
    <property type="evidence" value="ECO:0007669"/>
    <property type="project" value="UniProtKB-KW"/>
</dbReference>
<evidence type="ECO:0000256" key="2">
    <source>
        <dbReference type="ARBA" id="ARBA00005628"/>
    </source>
</evidence>
<dbReference type="InterPro" id="IPR004446">
    <property type="entry name" value="Heptose_bisP_phosphatase"/>
</dbReference>
<keyword evidence="5" id="KW-0378">Hydrolase</keyword>
<gene>
    <name evidence="8" type="ORF">METZ01_LOCUS196075</name>
</gene>
<dbReference type="NCBIfam" id="TIGR01662">
    <property type="entry name" value="HAD-SF-IIIA"/>
    <property type="match status" value="1"/>
</dbReference>
<organism evidence="8">
    <name type="scientific">marine metagenome</name>
    <dbReference type="NCBI Taxonomy" id="408172"/>
    <lineage>
        <taxon>unclassified sequences</taxon>
        <taxon>metagenomes</taxon>
        <taxon>ecological metagenomes</taxon>
    </lineage>
</organism>
<dbReference type="SUPFAM" id="SSF56784">
    <property type="entry name" value="HAD-like"/>
    <property type="match status" value="1"/>
</dbReference>
<evidence type="ECO:0000313" key="8">
    <source>
        <dbReference type="EMBL" id="SVB43221.1"/>
    </source>
</evidence>
<dbReference type="InterPro" id="IPR023214">
    <property type="entry name" value="HAD_sf"/>
</dbReference>
<dbReference type="Gene3D" id="3.40.50.1000">
    <property type="entry name" value="HAD superfamily/HAD-like"/>
    <property type="match status" value="1"/>
</dbReference>
<dbReference type="InterPro" id="IPR006543">
    <property type="entry name" value="Histidinol-phos"/>
</dbReference>
<evidence type="ECO:0000256" key="5">
    <source>
        <dbReference type="ARBA" id="ARBA00022801"/>
    </source>
</evidence>
<evidence type="ECO:0000256" key="6">
    <source>
        <dbReference type="ARBA" id="ARBA00023277"/>
    </source>
</evidence>
<dbReference type="Pfam" id="PF13242">
    <property type="entry name" value="Hydrolase_like"/>
    <property type="match status" value="1"/>
</dbReference>
<evidence type="ECO:0000256" key="1">
    <source>
        <dbReference type="ARBA" id="ARBA00004496"/>
    </source>
</evidence>
<evidence type="ECO:0000256" key="3">
    <source>
        <dbReference type="ARBA" id="ARBA00022490"/>
    </source>
</evidence>
<dbReference type="PANTHER" id="PTHR42891">
    <property type="entry name" value="D-GLYCERO-BETA-D-MANNO-HEPTOSE-1,7-BISPHOSPHATE 7-PHOSPHATASE"/>
    <property type="match status" value="1"/>
</dbReference>
<dbReference type="GO" id="GO:0005737">
    <property type="term" value="C:cytoplasm"/>
    <property type="evidence" value="ECO:0007669"/>
    <property type="project" value="UniProtKB-SubCell"/>
</dbReference>
<dbReference type="PANTHER" id="PTHR42891:SF1">
    <property type="entry name" value="D-GLYCERO-BETA-D-MANNO-HEPTOSE-1,7-BISPHOSPHATE 7-PHOSPHATASE"/>
    <property type="match status" value="1"/>
</dbReference>
<dbReference type="GO" id="GO:0005975">
    <property type="term" value="P:carbohydrate metabolic process"/>
    <property type="evidence" value="ECO:0007669"/>
    <property type="project" value="InterPro"/>
</dbReference>
<keyword evidence="3" id="KW-0963">Cytoplasm</keyword>
<proteinExistence type="inferred from homology"/>
<accession>A0A382DZS5</accession>
<protein>
    <recommendedName>
        <fullName evidence="7">D,D-heptose 1,7-bisphosphate phosphatase</fullName>
    </recommendedName>
</protein>
<dbReference type="NCBIfam" id="TIGR01656">
    <property type="entry name" value="Histidinol-ppas"/>
    <property type="match status" value="1"/>
</dbReference>
<name>A0A382DZS5_9ZZZZ</name>
<comment type="subcellular location">
    <subcellularLocation>
        <location evidence="1">Cytoplasm</location>
    </subcellularLocation>
</comment>
<feature type="non-terminal residue" evidence="8">
    <location>
        <position position="190"/>
    </location>
</feature>